<reference evidence="1" key="1">
    <citation type="journal article" date="2015" name="Nature">
        <title>Complex archaea that bridge the gap between prokaryotes and eukaryotes.</title>
        <authorList>
            <person name="Spang A."/>
            <person name="Saw J.H."/>
            <person name="Jorgensen S.L."/>
            <person name="Zaremba-Niedzwiedzka K."/>
            <person name="Martijn J."/>
            <person name="Lind A.E."/>
            <person name="van Eijk R."/>
            <person name="Schleper C."/>
            <person name="Guy L."/>
            <person name="Ettema T.J."/>
        </authorList>
    </citation>
    <scope>NUCLEOTIDE SEQUENCE</scope>
</reference>
<name>A0A0F9QAE7_9ZZZZ</name>
<proteinExistence type="predicted"/>
<accession>A0A0F9QAE7</accession>
<sequence length="83" mass="9849">MLRNKKKTLKEGFIELASNFYINNAFLQRIIENMTMFEETNPFKAFPYKLGKYITDVKAIIDEELSNYKDAVHDFFSRLFLGK</sequence>
<evidence type="ECO:0000313" key="1">
    <source>
        <dbReference type="EMBL" id="KKN34037.1"/>
    </source>
</evidence>
<comment type="caution">
    <text evidence="1">The sequence shown here is derived from an EMBL/GenBank/DDBJ whole genome shotgun (WGS) entry which is preliminary data.</text>
</comment>
<dbReference type="AlphaFoldDB" id="A0A0F9QAE7"/>
<gene>
    <name evidence="1" type="ORF">LCGC14_0797980</name>
</gene>
<dbReference type="EMBL" id="LAZR01002134">
    <property type="protein sequence ID" value="KKN34037.1"/>
    <property type="molecule type" value="Genomic_DNA"/>
</dbReference>
<protein>
    <submittedName>
        <fullName evidence="1">Uncharacterized protein</fullName>
    </submittedName>
</protein>
<organism evidence="1">
    <name type="scientific">marine sediment metagenome</name>
    <dbReference type="NCBI Taxonomy" id="412755"/>
    <lineage>
        <taxon>unclassified sequences</taxon>
        <taxon>metagenomes</taxon>
        <taxon>ecological metagenomes</taxon>
    </lineage>
</organism>